<evidence type="ECO:0000313" key="2">
    <source>
        <dbReference type="Proteomes" id="UP000297452"/>
    </source>
</evidence>
<reference evidence="1 2" key="1">
    <citation type="submission" date="2017-12" db="EMBL/GenBank/DDBJ databases">
        <title>Comparative genomics of Botrytis spp.</title>
        <authorList>
            <person name="Valero-Jimenez C.A."/>
            <person name="Tapia P."/>
            <person name="Veloso J."/>
            <person name="Silva-Moreno E."/>
            <person name="Staats M."/>
            <person name="Valdes J.H."/>
            <person name="Van Kan J.A.L."/>
        </authorList>
    </citation>
    <scope>NUCLEOTIDE SEQUENCE [LARGE SCALE GENOMIC DNA]</scope>
    <source>
        <strain evidence="1 2">MUCL2120</strain>
    </source>
</reference>
<dbReference type="Proteomes" id="UP000297452">
    <property type="component" value="Unassembled WGS sequence"/>
</dbReference>
<dbReference type="AlphaFoldDB" id="A0A4Z1IMV4"/>
<gene>
    <name evidence="1" type="ORF">BOTNAR_0122g00260</name>
</gene>
<name>A0A4Z1IMV4_9HELO</name>
<evidence type="ECO:0000313" key="1">
    <source>
        <dbReference type="EMBL" id="TGO61904.1"/>
    </source>
</evidence>
<organism evidence="1 2">
    <name type="scientific">Botryotinia narcissicola</name>
    <dbReference type="NCBI Taxonomy" id="278944"/>
    <lineage>
        <taxon>Eukaryota</taxon>
        <taxon>Fungi</taxon>
        <taxon>Dikarya</taxon>
        <taxon>Ascomycota</taxon>
        <taxon>Pezizomycotina</taxon>
        <taxon>Leotiomycetes</taxon>
        <taxon>Helotiales</taxon>
        <taxon>Sclerotiniaceae</taxon>
        <taxon>Botryotinia</taxon>
    </lineage>
</organism>
<comment type="caution">
    <text evidence="1">The sequence shown here is derived from an EMBL/GenBank/DDBJ whole genome shotgun (WGS) entry which is preliminary data.</text>
</comment>
<accession>A0A4Z1IMV4</accession>
<protein>
    <submittedName>
        <fullName evidence="1">Uncharacterized protein</fullName>
    </submittedName>
</protein>
<keyword evidence="2" id="KW-1185">Reference proteome</keyword>
<proteinExistence type="predicted"/>
<dbReference type="EMBL" id="PQXJ01000122">
    <property type="protein sequence ID" value="TGO61904.1"/>
    <property type="molecule type" value="Genomic_DNA"/>
</dbReference>
<sequence length="59" mass="6606">MRIACGSTVVDCMNAPPITRLIEATNARLTVVSPARSLLRMYDAAQPNSWDLVVFYYDK</sequence>